<dbReference type="Proteomes" id="UP001153714">
    <property type="component" value="Chromosome 10"/>
</dbReference>
<feature type="region of interest" description="Disordered" evidence="1">
    <location>
        <begin position="141"/>
        <end position="191"/>
    </location>
</feature>
<gene>
    <name evidence="2" type="ORF">DIATSA_LOCUS1490</name>
</gene>
<sequence length="567" mass="62738">MYGGLITVREKRVGILKPQGSLERAREERAMATTQEEPDAVCQDTDGGEDSGKSDDKKEVRKPRVNIAMAAIMRKQEETNKQVKFVTPPPTPDSTTDVTDKEQDKPKVIQPKPIKGLVALPLGRKTGGILSLKDKSAGYPHLVNAEPELPKKTEKEEKKEIKPNQATTQSYQPKRQENPPSPNWSPNAQPNVYNESVRMSFQKNYGAPNAGVYAPNYPQPNNASGQGIRLPVVNPKEIDVRTAAMQKQTSRTDLFQEGPKFAAHGYQMSGDKKNFLNDLPPRFANQYRYWQAAHDSQLADNKFRDDSFKTESPFDRSNWRAPRQPQDGTQQQSPWKPESDFNSNFSQPVNLQANFYSPHMSSNVANPYRNLSPFNPMQNTVNHPPADVLNLQGYVHSAIGQPQLQTLQNIVSSPNFSSSLNNFGTYAPTVGYDSSMYPQFGGKMNYPPMQMKMMDKPRPPGYPVANGGLMDMTGLGFGSNVMDVQQRNLNMNFNDPLGRDVGAMKNLDSNASAEAGGGGGEVSNTYSLFSGAAPAHGPHLAQQSLWSGPGPSPLERLLEQQKQMKPQ</sequence>
<name>A0A9P0C7M7_9NEOP</name>
<keyword evidence="3" id="KW-1185">Reference proteome</keyword>
<feature type="compositionally biased region" description="Basic and acidic residues" evidence="1">
    <location>
        <begin position="301"/>
        <end position="318"/>
    </location>
</feature>
<organism evidence="2 3">
    <name type="scientific">Diatraea saccharalis</name>
    <name type="common">sugarcane borer</name>
    <dbReference type="NCBI Taxonomy" id="40085"/>
    <lineage>
        <taxon>Eukaryota</taxon>
        <taxon>Metazoa</taxon>
        <taxon>Ecdysozoa</taxon>
        <taxon>Arthropoda</taxon>
        <taxon>Hexapoda</taxon>
        <taxon>Insecta</taxon>
        <taxon>Pterygota</taxon>
        <taxon>Neoptera</taxon>
        <taxon>Endopterygota</taxon>
        <taxon>Lepidoptera</taxon>
        <taxon>Glossata</taxon>
        <taxon>Ditrysia</taxon>
        <taxon>Pyraloidea</taxon>
        <taxon>Crambidae</taxon>
        <taxon>Crambinae</taxon>
        <taxon>Diatraea</taxon>
    </lineage>
</organism>
<dbReference type="EMBL" id="OU893341">
    <property type="protein sequence ID" value="CAH0747715.1"/>
    <property type="molecule type" value="Genomic_DNA"/>
</dbReference>
<feature type="region of interest" description="Disordered" evidence="1">
    <location>
        <begin position="17"/>
        <end position="110"/>
    </location>
</feature>
<proteinExistence type="predicted"/>
<feature type="compositionally biased region" description="Basic and acidic residues" evidence="1">
    <location>
        <begin position="50"/>
        <end position="59"/>
    </location>
</feature>
<accession>A0A9P0C7M7</accession>
<reference evidence="2" key="2">
    <citation type="submission" date="2022-10" db="EMBL/GenBank/DDBJ databases">
        <authorList>
            <consortium name="ENA_rothamsted_submissions"/>
            <consortium name="culmorum"/>
            <person name="King R."/>
        </authorList>
    </citation>
    <scope>NUCLEOTIDE SEQUENCE</scope>
</reference>
<evidence type="ECO:0000256" key="1">
    <source>
        <dbReference type="SAM" id="MobiDB-lite"/>
    </source>
</evidence>
<feature type="compositionally biased region" description="Polar residues" evidence="1">
    <location>
        <begin position="164"/>
        <end position="173"/>
    </location>
</feature>
<feature type="compositionally biased region" description="Polar residues" evidence="1">
    <location>
        <begin position="326"/>
        <end position="343"/>
    </location>
</feature>
<protein>
    <submittedName>
        <fullName evidence="2">Uncharacterized protein</fullName>
    </submittedName>
</protein>
<evidence type="ECO:0000313" key="3">
    <source>
        <dbReference type="Proteomes" id="UP001153714"/>
    </source>
</evidence>
<evidence type="ECO:0000313" key="2">
    <source>
        <dbReference type="EMBL" id="CAH0747715.1"/>
    </source>
</evidence>
<feature type="compositionally biased region" description="Basic and acidic residues" evidence="1">
    <location>
        <begin position="98"/>
        <end position="107"/>
    </location>
</feature>
<dbReference type="AlphaFoldDB" id="A0A9P0C7M7"/>
<dbReference type="OrthoDB" id="69928at2759"/>
<reference evidence="2" key="1">
    <citation type="submission" date="2021-12" db="EMBL/GenBank/DDBJ databases">
        <authorList>
            <person name="King R."/>
        </authorList>
    </citation>
    <scope>NUCLEOTIDE SEQUENCE</scope>
</reference>
<feature type="region of interest" description="Disordered" evidence="1">
    <location>
        <begin position="301"/>
        <end position="343"/>
    </location>
</feature>
<feature type="compositionally biased region" description="Basic and acidic residues" evidence="1">
    <location>
        <begin position="148"/>
        <end position="162"/>
    </location>
</feature>